<dbReference type="EMBL" id="MU155136">
    <property type="protein sequence ID" value="KAF9485318.1"/>
    <property type="molecule type" value="Genomic_DNA"/>
</dbReference>
<sequence>MYYANKCHKKKSENQASESLLTLIQELVQETSAWDDSLFVDHKFKAMINDSKQIVTVSLPNQHQRQGKRTASYGSRLGRSCIKVLEGIPELEVEG</sequence>
<dbReference type="OrthoDB" id="2982374at2759"/>
<protein>
    <submittedName>
        <fullName evidence="1">Uncharacterized protein</fullName>
    </submittedName>
</protein>
<comment type="caution">
    <text evidence="1">The sequence shown here is derived from an EMBL/GenBank/DDBJ whole genome shotgun (WGS) entry which is preliminary data.</text>
</comment>
<dbReference type="Proteomes" id="UP000807469">
    <property type="component" value="Unassembled WGS sequence"/>
</dbReference>
<evidence type="ECO:0000313" key="1">
    <source>
        <dbReference type="EMBL" id="KAF9485318.1"/>
    </source>
</evidence>
<organism evidence="1 2">
    <name type="scientific">Pholiota conissans</name>
    <dbReference type="NCBI Taxonomy" id="109636"/>
    <lineage>
        <taxon>Eukaryota</taxon>
        <taxon>Fungi</taxon>
        <taxon>Dikarya</taxon>
        <taxon>Basidiomycota</taxon>
        <taxon>Agaricomycotina</taxon>
        <taxon>Agaricomycetes</taxon>
        <taxon>Agaricomycetidae</taxon>
        <taxon>Agaricales</taxon>
        <taxon>Agaricineae</taxon>
        <taxon>Strophariaceae</taxon>
        <taxon>Pholiota</taxon>
    </lineage>
</organism>
<accession>A0A9P6D743</accession>
<reference evidence="1" key="1">
    <citation type="submission" date="2020-11" db="EMBL/GenBank/DDBJ databases">
        <authorList>
            <consortium name="DOE Joint Genome Institute"/>
            <person name="Ahrendt S."/>
            <person name="Riley R."/>
            <person name="Andreopoulos W."/>
            <person name="Labutti K."/>
            <person name="Pangilinan J."/>
            <person name="Ruiz-Duenas F.J."/>
            <person name="Barrasa J.M."/>
            <person name="Sanchez-Garcia M."/>
            <person name="Camarero S."/>
            <person name="Miyauchi S."/>
            <person name="Serrano A."/>
            <person name="Linde D."/>
            <person name="Babiker R."/>
            <person name="Drula E."/>
            <person name="Ayuso-Fernandez I."/>
            <person name="Pacheco R."/>
            <person name="Padilla G."/>
            <person name="Ferreira P."/>
            <person name="Barriuso J."/>
            <person name="Kellner H."/>
            <person name="Castanera R."/>
            <person name="Alfaro M."/>
            <person name="Ramirez L."/>
            <person name="Pisabarro A.G."/>
            <person name="Kuo A."/>
            <person name="Tritt A."/>
            <person name="Lipzen A."/>
            <person name="He G."/>
            <person name="Yan M."/>
            <person name="Ng V."/>
            <person name="Cullen D."/>
            <person name="Martin F."/>
            <person name="Rosso M.-N."/>
            <person name="Henrissat B."/>
            <person name="Hibbett D."/>
            <person name="Martinez A.T."/>
            <person name="Grigoriev I.V."/>
        </authorList>
    </citation>
    <scope>NUCLEOTIDE SEQUENCE</scope>
    <source>
        <strain evidence="1">CIRM-BRFM 674</strain>
    </source>
</reference>
<name>A0A9P6D743_9AGAR</name>
<gene>
    <name evidence="1" type="ORF">BDN70DRAFT_871344</name>
</gene>
<dbReference type="AlphaFoldDB" id="A0A9P6D743"/>
<keyword evidence="2" id="KW-1185">Reference proteome</keyword>
<proteinExistence type="predicted"/>
<evidence type="ECO:0000313" key="2">
    <source>
        <dbReference type="Proteomes" id="UP000807469"/>
    </source>
</evidence>